<feature type="compositionally biased region" description="Basic and acidic residues" evidence="6">
    <location>
        <begin position="37"/>
        <end position="54"/>
    </location>
</feature>
<dbReference type="InterPro" id="IPR001138">
    <property type="entry name" value="Zn2Cys6_DnaBD"/>
</dbReference>
<sequence length="757" mass="85098">MSSLEMTRDSAAEPTQSRDDLADSHSADKPAFQVAKPPRERAKRACDKCSRSKTRCDGNLPCQHCIDYDVVCTYLLEKKRPGRASRTKVGPSKVAARAVATGPKTSSRRRNSSSVRAYRRPTSHDHDNSHTVTVDGSLLDCAHLNHQAQATNRQQCPQSNFDSIGLGSISYSGQISEPRSQQPMSWNTVGHHASPSTLYPGCRYSVLHPVLPYIEGIIPVNAACELLDLYFTEPSTSLFECASPYVLAQIFRKRSFLRPDNPRKCKPSLLAAMLWVAAQTSNASTFTISTYARSIICTSLHEACIGLLLPSEQQKSTWKSKTHTRMKLLAQGSKVETRCSCIKDSTLSTSMSLDDVLTYALLGTVISGGETRRDCLQWWAKAWSLGKDLNLNQEQKCLCFCLELQTSSGDQQIDFLEGPQEFEVEEMKEERRRTWWLLYIADRHLALSYNAPLNILDAECQVYQPLDEETWQDLDSIIDYGRLPRLYGPVTKIVGVGLFEYFLPLMAILGDIVDIHHRFWHPRFGRGGLYDAVAQVERGLDVFEDSLKVLEIAAISDVPTADPLDPSSPHTGLEDLHPWATKHSRKKAVIAYSRHLLHVLHVLLHGSWDPISMLDNPSHWITPQSFVKCAKHAVLASSAVSEILQHDPELSFMPYLFGIYLMHGSFILLVFADQMEMTTSETVSQACETIIRAHEVCVVTLNTEYQRNFRKVVRSALYSAQGIVVFIVDEQWERSGSLTERVFFASYDHFPLINSHI</sequence>
<dbReference type="PANTHER" id="PTHR47663">
    <property type="entry name" value="XYLANOLYTIC TRANSCRIPTIONAL ACTIVATOR XLNR-RELATED"/>
    <property type="match status" value="1"/>
</dbReference>
<evidence type="ECO:0000256" key="5">
    <source>
        <dbReference type="ARBA" id="ARBA00023242"/>
    </source>
</evidence>
<evidence type="ECO:0000256" key="1">
    <source>
        <dbReference type="ARBA" id="ARBA00022833"/>
    </source>
</evidence>
<dbReference type="AlphaFoldDB" id="A0A1L7XAQ9"/>
<protein>
    <recommendedName>
        <fullName evidence="8">Zn(2)-C6 fungal-type domain-containing protein</fullName>
    </recommendedName>
</protein>
<feature type="domain" description="Zn(2)-C6 fungal-type" evidence="8">
    <location>
        <begin position="45"/>
        <end position="74"/>
    </location>
</feature>
<keyword evidence="10" id="KW-1185">Reference proteome</keyword>
<dbReference type="OrthoDB" id="5365785at2759"/>
<dbReference type="GO" id="GO:0003677">
    <property type="term" value="F:DNA binding"/>
    <property type="evidence" value="ECO:0007669"/>
    <property type="project" value="UniProtKB-KW"/>
</dbReference>
<keyword evidence="2" id="KW-0805">Transcription regulation</keyword>
<dbReference type="PROSITE" id="PS50048">
    <property type="entry name" value="ZN2_CY6_FUNGAL_2"/>
    <property type="match status" value="1"/>
</dbReference>
<keyword evidence="3" id="KW-0238">DNA-binding</keyword>
<dbReference type="Gene3D" id="4.10.240.10">
    <property type="entry name" value="Zn(2)-C6 fungal-type DNA-binding domain"/>
    <property type="match status" value="1"/>
</dbReference>
<keyword evidence="7" id="KW-1133">Transmembrane helix</keyword>
<evidence type="ECO:0000256" key="2">
    <source>
        <dbReference type="ARBA" id="ARBA00023015"/>
    </source>
</evidence>
<feature type="compositionally biased region" description="Basic residues" evidence="6">
    <location>
        <begin position="106"/>
        <end position="121"/>
    </location>
</feature>
<evidence type="ECO:0000256" key="4">
    <source>
        <dbReference type="ARBA" id="ARBA00023163"/>
    </source>
</evidence>
<dbReference type="InterPro" id="IPR051439">
    <property type="entry name" value="XlnR/Xlr1"/>
</dbReference>
<accession>A0A1L7XAQ9</accession>
<reference evidence="9 10" key="1">
    <citation type="submission" date="2016-03" db="EMBL/GenBank/DDBJ databases">
        <authorList>
            <person name="Ploux O."/>
        </authorList>
    </citation>
    <scope>NUCLEOTIDE SEQUENCE [LARGE SCALE GENOMIC DNA]</scope>
    <source>
        <strain evidence="9 10">UAMH 11012</strain>
    </source>
</reference>
<dbReference type="SUPFAM" id="SSF57701">
    <property type="entry name" value="Zn2/Cys6 DNA-binding domain"/>
    <property type="match status" value="1"/>
</dbReference>
<evidence type="ECO:0000256" key="7">
    <source>
        <dbReference type="SAM" id="Phobius"/>
    </source>
</evidence>
<organism evidence="9 10">
    <name type="scientific">Phialocephala subalpina</name>
    <dbReference type="NCBI Taxonomy" id="576137"/>
    <lineage>
        <taxon>Eukaryota</taxon>
        <taxon>Fungi</taxon>
        <taxon>Dikarya</taxon>
        <taxon>Ascomycota</taxon>
        <taxon>Pezizomycotina</taxon>
        <taxon>Leotiomycetes</taxon>
        <taxon>Helotiales</taxon>
        <taxon>Mollisiaceae</taxon>
        <taxon>Phialocephala</taxon>
        <taxon>Phialocephala fortinii species complex</taxon>
    </lineage>
</organism>
<name>A0A1L7XAQ9_9HELO</name>
<feature type="transmembrane region" description="Helical" evidence="7">
    <location>
        <begin position="652"/>
        <end position="672"/>
    </location>
</feature>
<evidence type="ECO:0000256" key="6">
    <source>
        <dbReference type="SAM" id="MobiDB-lite"/>
    </source>
</evidence>
<dbReference type="GO" id="GO:0008270">
    <property type="term" value="F:zinc ion binding"/>
    <property type="evidence" value="ECO:0007669"/>
    <property type="project" value="InterPro"/>
</dbReference>
<evidence type="ECO:0000313" key="9">
    <source>
        <dbReference type="EMBL" id="CZR62111.1"/>
    </source>
</evidence>
<dbReference type="SMART" id="SM00066">
    <property type="entry name" value="GAL4"/>
    <property type="match status" value="1"/>
</dbReference>
<evidence type="ECO:0000256" key="3">
    <source>
        <dbReference type="ARBA" id="ARBA00023125"/>
    </source>
</evidence>
<keyword evidence="4" id="KW-0804">Transcription</keyword>
<dbReference type="PANTHER" id="PTHR47663:SF1">
    <property type="entry name" value="XYLANOLYTIC TRANSCRIPTIONAL ACTIVATOR XLNR-RELATED"/>
    <property type="match status" value="1"/>
</dbReference>
<dbReference type="CDD" id="cd00067">
    <property type="entry name" value="GAL4"/>
    <property type="match status" value="1"/>
</dbReference>
<dbReference type="GO" id="GO:0000981">
    <property type="term" value="F:DNA-binding transcription factor activity, RNA polymerase II-specific"/>
    <property type="evidence" value="ECO:0007669"/>
    <property type="project" value="InterPro"/>
</dbReference>
<feature type="compositionally biased region" description="Basic and acidic residues" evidence="6">
    <location>
        <begin position="1"/>
        <end position="28"/>
    </location>
</feature>
<dbReference type="InterPro" id="IPR036864">
    <property type="entry name" value="Zn2-C6_fun-type_DNA-bd_sf"/>
</dbReference>
<keyword evidence="7" id="KW-0472">Membrane</keyword>
<keyword evidence="5" id="KW-0539">Nucleus</keyword>
<proteinExistence type="predicted"/>
<dbReference type="Proteomes" id="UP000184330">
    <property type="component" value="Unassembled WGS sequence"/>
</dbReference>
<dbReference type="STRING" id="576137.A0A1L7XAQ9"/>
<evidence type="ECO:0000259" key="8">
    <source>
        <dbReference type="PROSITE" id="PS50048"/>
    </source>
</evidence>
<keyword evidence="1" id="KW-0862">Zinc</keyword>
<gene>
    <name evidence="9" type="ORF">PAC_12008</name>
</gene>
<dbReference type="Pfam" id="PF00172">
    <property type="entry name" value="Zn_clus"/>
    <property type="match status" value="1"/>
</dbReference>
<feature type="region of interest" description="Disordered" evidence="6">
    <location>
        <begin position="81"/>
        <end position="131"/>
    </location>
</feature>
<dbReference type="EMBL" id="FJOG01000020">
    <property type="protein sequence ID" value="CZR62111.1"/>
    <property type="molecule type" value="Genomic_DNA"/>
</dbReference>
<keyword evidence="7" id="KW-0812">Transmembrane</keyword>
<evidence type="ECO:0000313" key="10">
    <source>
        <dbReference type="Proteomes" id="UP000184330"/>
    </source>
</evidence>
<dbReference type="PROSITE" id="PS00463">
    <property type="entry name" value="ZN2_CY6_FUNGAL_1"/>
    <property type="match status" value="1"/>
</dbReference>
<feature type="region of interest" description="Disordered" evidence="6">
    <location>
        <begin position="1"/>
        <end position="54"/>
    </location>
</feature>
<dbReference type="CDD" id="cd12148">
    <property type="entry name" value="fungal_TF_MHR"/>
    <property type="match status" value="1"/>
</dbReference>